<dbReference type="InterPro" id="IPR002711">
    <property type="entry name" value="HNH"/>
</dbReference>
<dbReference type="CDD" id="cd00085">
    <property type="entry name" value="HNHc"/>
    <property type="match status" value="1"/>
</dbReference>
<sequence length="253" mass="28281">MGWSESSTAKKRLRGRALQQRREQYRRFQPLCVSCQAKGFVREWDELDHIVPLHKGGADDWSNLQGLCIPCHVEKTARELSMLQPSFYPTWLKPAACHLTMVIGPPGSGKTTYAQQHMQPEDKLIDLDLLMCEVSGLPIYQVPPNHLAAAARLRNRRLGALSRPGHPPAWFITTAIGDDRAWWVTKLEPARVVVMETSEATCISRIHADARRPDPAKRAALGIVGDWFAADAGRATKSGRRRTIGLDGFPIED</sequence>
<dbReference type="Gene3D" id="1.10.30.50">
    <property type="match status" value="1"/>
</dbReference>
<dbReference type="RefSeq" id="WP_052734040.1">
    <property type="nucleotide sequence ID" value="NZ_CBCSDN010000052.1"/>
</dbReference>
<dbReference type="Pfam" id="PF01844">
    <property type="entry name" value="HNH"/>
    <property type="match status" value="1"/>
</dbReference>
<dbReference type="SMART" id="SM00507">
    <property type="entry name" value="HNHc"/>
    <property type="match status" value="1"/>
</dbReference>
<dbReference type="InterPro" id="IPR027417">
    <property type="entry name" value="P-loop_NTPase"/>
</dbReference>
<dbReference type="InterPro" id="IPR003615">
    <property type="entry name" value="HNH_nuc"/>
</dbReference>
<proteinExistence type="predicted"/>
<dbReference type="Pfam" id="PF13671">
    <property type="entry name" value="AAA_33"/>
    <property type="match status" value="1"/>
</dbReference>
<feature type="domain" description="HNH nuclease" evidence="1">
    <location>
        <begin position="19"/>
        <end position="73"/>
    </location>
</feature>
<dbReference type="Proteomes" id="UP000095607">
    <property type="component" value="Chromosome"/>
</dbReference>
<accession>A0ABN4SLJ4</accession>
<dbReference type="Gene3D" id="3.40.50.300">
    <property type="entry name" value="P-loop containing nucleotide triphosphate hydrolases"/>
    <property type="match status" value="1"/>
</dbReference>
<organism evidence="2 3">
    <name type="scientific">Delftia tsuruhatensis</name>
    <dbReference type="NCBI Taxonomy" id="180282"/>
    <lineage>
        <taxon>Bacteria</taxon>
        <taxon>Pseudomonadati</taxon>
        <taxon>Pseudomonadota</taxon>
        <taxon>Betaproteobacteria</taxon>
        <taxon>Burkholderiales</taxon>
        <taxon>Comamonadaceae</taxon>
        <taxon>Delftia</taxon>
    </lineage>
</organism>
<evidence type="ECO:0000259" key="1">
    <source>
        <dbReference type="SMART" id="SM00507"/>
    </source>
</evidence>
<name>A0ABN4SLJ4_9BURK</name>
<gene>
    <name evidence="2" type="ORF">BI380_16195</name>
</gene>
<reference evidence="2 3" key="1">
    <citation type="submission" date="2016-09" db="EMBL/GenBank/DDBJ databases">
        <title>Complete genome sequence of Deltia acidovorans CM13 isolated from murine proximal colonic tissue.</title>
        <authorList>
            <person name="Saffarian A."/>
        </authorList>
    </citation>
    <scope>NUCLEOTIDE SEQUENCE [LARGE SCALE GENOMIC DNA]</scope>
    <source>
        <strain evidence="2 3">CM13</strain>
    </source>
</reference>
<protein>
    <recommendedName>
        <fullName evidence="1">HNH nuclease domain-containing protein</fullName>
    </recommendedName>
</protein>
<dbReference type="EMBL" id="CP017420">
    <property type="protein sequence ID" value="AOV02769.1"/>
    <property type="molecule type" value="Genomic_DNA"/>
</dbReference>
<evidence type="ECO:0000313" key="2">
    <source>
        <dbReference type="EMBL" id="AOV02769.1"/>
    </source>
</evidence>
<dbReference type="SUPFAM" id="SSF52540">
    <property type="entry name" value="P-loop containing nucleoside triphosphate hydrolases"/>
    <property type="match status" value="1"/>
</dbReference>
<evidence type="ECO:0000313" key="3">
    <source>
        <dbReference type="Proteomes" id="UP000095607"/>
    </source>
</evidence>
<keyword evidence="3" id="KW-1185">Reference proteome</keyword>